<evidence type="ECO:0000313" key="3">
    <source>
        <dbReference type="Proteomes" id="UP000280455"/>
    </source>
</evidence>
<dbReference type="Proteomes" id="UP000280455">
    <property type="component" value="Chromosome"/>
</dbReference>
<feature type="signal peptide" evidence="1">
    <location>
        <begin position="1"/>
        <end position="25"/>
    </location>
</feature>
<feature type="chain" id="PRO_5042046850" description="Secreted protein" evidence="1">
    <location>
        <begin position="26"/>
        <end position="45"/>
    </location>
</feature>
<sequence length="45" mass="4700">MFSLKKSAALFLTLLALSSVVGVQAEESGAFVERNRALSAGSTQN</sequence>
<dbReference type="GeneID" id="61649793"/>
<evidence type="ECO:0000313" key="2">
    <source>
        <dbReference type="EMBL" id="AZE28953.1"/>
    </source>
</evidence>
<dbReference type="RefSeq" id="WP_016705072.1">
    <property type="nucleotide sequence ID" value="NZ_CP027721.1"/>
</dbReference>
<name>A0AAD1E5E0_9PSED</name>
<dbReference type="AlphaFoldDB" id="A0AAD1E5E0"/>
<evidence type="ECO:0008006" key="4">
    <source>
        <dbReference type="Google" id="ProtNLM"/>
    </source>
</evidence>
<proteinExistence type="predicted"/>
<keyword evidence="1" id="KW-0732">Signal</keyword>
<gene>
    <name evidence="2" type="ORF">C4K07_2168</name>
</gene>
<evidence type="ECO:0000256" key="1">
    <source>
        <dbReference type="SAM" id="SignalP"/>
    </source>
</evidence>
<accession>A0AAD1E5E0</accession>
<reference evidence="2 3" key="1">
    <citation type="submission" date="2018-03" db="EMBL/GenBank/DDBJ databases">
        <title>Diversity of phytobeneficial traits revealed by whole-genome analysis of worldwide-isolated phenazine-producing Pseudomonas spp.</title>
        <authorList>
            <person name="Biessy A."/>
            <person name="Novinscak A."/>
            <person name="Blom J."/>
            <person name="Leger G."/>
            <person name="Thomashow L.S."/>
            <person name="Cazorla F.M."/>
            <person name="Josic D."/>
            <person name="Filion M."/>
        </authorList>
    </citation>
    <scope>NUCLEOTIDE SEQUENCE [LARGE SCALE GENOMIC DNA]</scope>
    <source>
        <strain evidence="2 3">ChPhzS24</strain>
    </source>
</reference>
<protein>
    <recommendedName>
        <fullName evidence="4">Secreted protein</fullName>
    </recommendedName>
</protein>
<organism evidence="2 3">
    <name type="scientific">Pseudomonas chlororaphis subsp. aureofaciens</name>
    <dbReference type="NCBI Taxonomy" id="587851"/>
    <lineage>
        <taxon>Bacteria</taxon>
        <taxon>Pseudomonadati</taxon>
        <taxon>Pseudomonadota</taxon>
        <taxon>Gammaproteobacteria</taxon>
        <taxon>Pseudomonadales</taxon>
        <taxon>Pseudomonadaceae</taxon>
        <taxon>Pseudomonas</taxon>
    </lineage>
</organism>
<dbReference type="EMBL" id="CP027750">
    <property type="protein sequence ID" value="AZE28953.1"/>
    <property type="molecule type" value="Genomic_DNA"/>
</dbReference>